<dbReference type="Pfam" id="PF00646">
    <property type="entry name" value="F-box"/>
    <property type="match status" value="1"/>
</dbReference>
<name>A0A5C7IR24_9ROSI</name>
<protein>
    <recommendedName>
        <fullName evidence="1">F-box domain-containing protein</fullName>
    </recommendedName>
</protein>
<dbReference type="CDD" id="cd22162">
    <property type="entry name" value="F-box_AtSKIP3-like"/>
    <property type="match status" value="1"/>
</dbReference>
<sequence>MGIKSEIFLNTDPRDACRLACVSTAFRSAADSDIVWDHFLHPEYLSAISDLGSISGLFKKELYLSSCLNPIHKGKLSFWFDLPSGKKCYMISARELNIQNSDCIYAWRWFSTPDAQHRFCIPDGRFPEVVICAEVYYFEIGGKICTSLLSLTTTYVAYIVFAGDLVCDVDYDEVEVSVGLVGCNNGQNQTIYIHRVHQDGDDDGFFPKKREDGWLESELGEFFYEGDEDGELLMTIYTSMKQNFLVQGIEIRPKKE</sequence>
<gene>
    <name evidence="2" type="ORF">EZV62_000412</name>
</gene>
<proteinExistence type="predicted"/>
<evidence type="ECO:0000259" key="1">
    <source>
        <dbReference type="Pfam" id="PF00646"/>
    </source>
</evidence>
<keyword evidence="3" id="KW-1185">Reference proteome</keyword>
<evidence type="ECO:0000313" key="3">
    <source>
        <dbReference type="Proteomes" id="UP000323000"/>
    </source>
</evidence>
<dbReference type="Proteomes" id="UP000323000">
    <property type="component" value="Chromosome 1"/>
</dbReference>
<organism evidence="2 3">
    <name type="scientific">Acer yangbiense</name>
    <dbReference type="NCBI Taxonomy" id="1000413"/>
    <lineage>
        <taxon>Eukaryota</taxon>
        <taxon>Viridiplantae</taxon>
        <taxon>Streptophyta</taxon>
        <taxon>Embryophyta</taxon>
        <taxon>Tracheophyta</taxon>
        <taxon>Spermatophyta</taxon>
        <taxon>Magnoliopsida</taxon>
        <taxon>eudicotyledons</taxon>
        <taxon>Gunneridae</taxon>
        <taxon>Pentapetalae</taxon>
        <taxon>rosids</taxon>
        <taxon>malvids</taxon>
        <taxon>Sapindales</taxon>
        <taxon>Sapindaceae</taxon>
        <taxon>Hippocastanoideae</taxon>
        <taxon>Acereae</taxon>
        <taxon>Acer</taxon>
    </lineage>
</organism>
<feature type="domain" description="F-box" evidence="1">
    <location>
        <begin position="5"/>
        <end position="37"/>
    </location>
</feature>
<comment type="caution">
    <text evidence="2">The sequence shown here is derived from an EMBL/GenBank/DDBJ whole genome shotgun (WGS) entry which is preliminary data.</text>
</comment>
<dbReference type="PANTHER" id="PTHR32278:SF111">
    <property type="entry name" value="F-BOX PROTEIN PP2-B12-RELATED"/>
    <property type="match status" value="1"/>
</dbReference>
<dbReference type="OrthoDB" id="1918565at2759"/>
<dbReference type="SUPFAM" id="SSF81383">
    <property type="entry name" value="F-box domain"/>
    <property type="match status" value="1"/>
</dbReference>
<evidence type="ECO:0000313" key="2">
    <source>
        <dbReference type="EMBL" id="TXG71833.1"/>
    </source>
</evidence>
<dbReference type="PANTHER" id="PTHR32278">
    <property type="entry name" value="F-BOX DOMAIN-CONTAINING PROTEIN"/>
    <property type="match status" value="1"/>
</dbReference>
<dbReference type="EMBL" id="VAHF01000001">
    <property type="protein sequence ID" value="TXG71833.1"/>
    <property type="molecule type" value="Genomic_DNA"/>
</dbReference>
<dbReference type="InterPro" id="IPR001810">
    <property type="entry name" value="F-box_dom"/>
</dbReference>
<dbReference type="AlphaFoldDB" id="A0A5C7IR24"/>
<dbReference type="InterPro" id="IPR036047">
    <property type="entry name" value="F-box-like_dom_sf"/>
</dbReference>
<reference evidence="3" key="1">
    <citation type="journal article" date="2019" name="Gigascience">
        <title>De novo genome assembly of the endangered Acer yangbiense, a plant species with extremely small populations endemic to Yunnan Province, China.</title>
        <authorList>
            <person name="Yang J."/>
            <person name="Wariss H.M."/>
            <person name="Tao L."/>
            <person name="Zhang R."/>
            <person name="Yun Q."/>
            <person name="Hollingsworth P."/>
            <person name="Dao Z."/>
            <person name="Luo G."/>
            <person name="Guo H."/>
            <person name="Ma Y."/>
            <person name="Sun W."/>
        </authorList>
    </citation>
    <scope>NUCLEOTIDE SEQUENCE [LARGE SCALE GENOMIC DNA]</scope>
    <source>
        <strain evidence="3">cv. Malutang</strain>
    </source>
</reference>
<accession>A0A5C7IR24</accession>
<dbReference type="Pfam" id="PF14299">
    <property type="entry name" value="PP2"/>
    <property type="match status" value="1"/>
</dbReference>
<dbReference type="InterPro" id="IPR025886">
    <property type="entry name" value="PP2-like"/>
</dbReference>